<proteinExistence type="predicted"/>
<dbReference type="Proteomes" id="UP000663722">
    <property type="component" value="Chromosome"/>
</dbReference>
<evidence type="ECO:0000313" key="1">
    <source>
        <dbReference type="EMBL" id="QTA84993.1"/>
    </source>
</evidence>
<name>A0A975BGR2_9BACT</name>
<dbReference type="AlphaFoldDB" id="A0A975BGR2"/>
<organism evidence="1 2">
    <name type="scientific">Desulfonema magnum</name>
    <dbReference type="NCBI Taxonomy" id="45655"/>
    <lineage>
        <taxon>Bacteria</taxon>
        <taxon>Pseudomonadati</taxon>
        <taxon>Thermodesulfobacteriota</taxon>
        <taxon>Desulfobacteria</taxon>
        <taxon>Desulfobacterales</taxon>
        <taxon>Desulfococcaceae</taxon>
        <taxon>Desulfonema</taxon>
    </lineage>
</organism>
<reference evidence="1" key="1">
    <citation type="journal article" date="2021" name="Microb. Physiol.">
        <title>Proteogenomic Insights into the Physiology of Marine, Sulfate-Reducing, Filamentous Desulfonema limicola and Desulfonema magnum.</title>
        <authorList>
            <person name="Schnaars V."/>
            <person name="Wohlbrand L."/>
            <person name="Scheve S."/>
            <person name="Hinrichs C."/>
            <person name="Reinhardt R."/>
            <person name="Rabus R."/>
        </authorList>
    </citation>
    <scope>NUCLEOTIDE SEQUENCE</scope>
    <source>
        <strain evidence="1">4be13</strain>
    </source>
</reference>
<protein>
    <submittedName>
        <fullName evidence="1">Uncharacterized protein</fullName>
    </submittedName>
</protein>
<sequence>MHYRYKIISKQGNKYQTISFRYSNGKETRLFPRNDPPPLKKKAGFLRYSQKKRCIKNF</sequence>
<dbReference type="EMBL" id="CP061800">
    <property type="protein sequence ID" value="QTA84993.1"/>
    <property type="molecule type" value="Genomic_DNA"/>
</dbReference>
<keyword evidence="2" id="KW-1185">Reference proteome</keyword>
<dbReference type="KEGG" id="dmm:dnm_009970"/>
<accession>A0A975BGR2</accession>
<gene>
    <name evidence="1" type="ORF">dnm_009970</name>
</gene>
<evidence type="ECO:0000313" key="2">
    <source>
        <dbReference type="Proteomes" id="UP000663722"/>
    </source>
</evidence>